<accession>A0A1H4QSG8</accession>
<organism evidence="1 2">
    <name type="scientific">Rhodococcus jostii</name>
    <dbReference type="NCBI Taxonomy" id="132919"/>
    <lineage>
        <taxon>Bacteria</taxon>
        <taxon>Bacillati</taxon>
        <taxon>Actinomycetota</taxon>
        <taxon>Actinomycetes</taxon>
        <taxon>Mycobacteriales</taxon>
        <taxon>Nocardiaceae</taxon>
        <taxon>Rhodococcus</taxon>
    </lineage>
</organism>
<evidence type="ECO:0008006" key="3">
    <source>
        <dbReference type="Google" id="ProtNLM"/>
    </source>
</evidence>
<gene>
    <name evidence="1" type="ORF">SAMN04490220_1100</name>
</gene>
<reference evidence="2" key="1">
    <citation type="submission" date="2016-10" db="EMBL/GenBank/DDBJ databases">
        <authorList>
            <person name="Varghese N."/>
        </authorList>
    </citation>
    <scope>NUCLEOTIDE SEQUENCE [LARGE SCALE GENOMIC DNA]</scope>
    <source>
        <strain evidence="2">DSM 44719</strain>
    </source>
</reference>
<dbReference type="EMBL" id="FNTL01000004">
    <property type="protein sequence ID" value="SEC22442.1"/>
    <property type="molecule type" value="Genomic_DNA"/>
</dbReference>
<dbReference type="Proteomes" id="UP000183407">
    <property type="component" value="Unassembled WGS sequence"/>
</dbReference>
<proteinExistence type="predicted"/>
<dbReference type="AlphaFoldDB" id="A0A1H4QSG8"/>
<protein>
    <recommendedName>
        <fullName evidence="3">Transposase</fullName>
    </recommendedName>
</protein>
<evidence type="ECO:0000313" key="1">
    <source>
        <dbReference type="EMBL" id="SEC22442.1"/>
    </source>
</evidence>
<evidence type="ECO:0000313" key="2">
    <source>
        <dbReference type="Proteomes" id="UP000183407"/>
    </source>
</evidence>
<name>A0A1H4QSG8_RHOJO</name>
<sequence length="63" mass="7310">MFARLHGHQSGRRRRGIADAKLPGERLELLTLSIPCRLNRAGARMVLVRYLARDRQIRTEREA</sequence>